<keyword evidence="2" id="KW-1185">Reference proteome</keyword>
<evidence type="ECO:0000313" key="1">
    <source>
        <dbReference type="EMBL" id="AGF74155.1"/>
    </source>
</evidence>
<name>M1P2V4_BARAA</name>
<organism evidence="1 2">
    <name type="scientific">Bartonella australis (strain Aust/NH1)</name>
    <dbReference type="NCBI Taxonomy" id="1094489"/>
    <lineage>
        <taxon>Bacteria</taxon>
        <taxon>Pseudomonadati</taxon>
        <taxon>Pseudomonadota</taxon>
        <taxon>Alphaproteobacteria</taxon>
        <taxon>Hyphomicrobiales</taxon>
        <taxon>Bartonellaceae</taxon>
        <taxon>Bartonella</taxon>
    </lineage>
</organism>
<dbReference type="PATRIC" id="fig|1094489.3.peg.334"/>
<dbReference type="KEGG" id="baus:BAnh1_02720"/>
<evidence type="ECO:0000313" key="2">
    <source>
        <dbReference type="Proteomes" id="UP000011729"/>
    </source>
</evidence>
<dbReference type="AlphaFoldDB" id="M1P2V4"/>
<dbReference type="EMBL" id="CP003123">
    <property type="protein sequence ID" value="AGF74155.1"/>
    <property type="molecule type" value="Genomic_DNA"/>
</dbReference>
<sequence length="110" mass="12030">MANSNGENPKLRGQYTKKIARTPALLLASQSKSPKNHLSAPTKPDAENFLGESATSFYIDNMTTICDGLINILSTQQIKVPKQSPVCILGTLTHYVVANFKIQRQLTVQA</sequence>
<gene>
    <name evidence="1" type="ordered locus">BAnh1_02720</name>
</gene>
<reference evidence="1 2" key="1">
    <citation type="journal article" date="2013" name="PLoS Genet.">
        <title>A gene transfer agent and a dynamic repertoire of secretion systems hold the keys to the explosive radiation of the emerging pathogen Bartonella.</title>
        <authorList>
            <person name="Guy L."/>
            <person name="Nystedt B."/>
            <person name="Toft C."/>
            <person name="Zaremba-Niedzwiedzka K."/>
            <person name="Berglund E.C."/>
            <person name="Granberg F."/>
            <person name="Naslund K."/>
            <person name="Eriksson A.S."/>
            <person name="Andersson S.G."/>
        </authorList>
    </citation>
    <scope>NUCLEOTIDE SEQUENCE [LARGE SCALE GENOMIC DNA]</scope>
    <source>
        <strain evidence="1 2">Aust/NH1</strain>
    </source>
</reference>
<dbReference type="RefSeq" id="WP_015397664.1">
    <property type="nucleotide sequence ID" value="NC_020300.1"/>
</dbReference>
<accession>M1P2V4</accession>
<protein>
    <submittedName>
        <fullName evidence="1">Uncharacterized protein</fullName>
    </submittedName>
</protein>
<dbReference type="HOGENOM" id="CLU_2165992_0_0_5"/>
<dbReference type="Proteomes" id="UP000011729">
    <property type="component" value="Chromosome"/>
</dbReference>
<proteinExistence type="predicted"/>